<name>A4EA33_COLAA</name>
<dbReference type="PROSITE" id="PS51352">
    <property type="entry name" value="THIOREDOXIN_2"/>
    <property type="match status" value="1"/>
</dbReference>
<feature type="active site" description="Nucleophile" evidence="8">
    <location>
        <position position="38"/>
    </location>
</feature>
<comment type="similarity">
    <text evidence="1 7">Belongs to the thioredoxin family.</text>
</comment>
<dbReference type="PROSITE" id="PS00194">
    <property type="entry name" value="THIOREDOXIN_1"/>
    <property type="match status" value="1"/>
</dbReference>
<evidence type="ECO:0000256" key="3">
    <source>
        <dbReference type="ARBA" id="ARBA00022982"/>
    </source>
</evidence>
<keyword evidence="3" id="KW-0249">Electron transport</keyword>
<organism evidence="11 12">
    <name type="scientific">Collinsella aerofaciens (strain ATCC 25986 / DSM 3979 / JCM 10188 / KCTC 3647 / NCTC 11838 / VPI 1003)</name>
    <dbReference type="NCBI Taxonomy" id="411903"/>
    <lineage>
        <taxon>Bacteria</taxon>
        <taxon>Bacillati</taxon>
        <taxon>Actinomycetota</taxon>
        <taxon>Coriobacteriia</taxon>
        <taxon>Coriobacteriales</taxon>
        <taxon>Coriobacteriaceae</taxon>
        <taxon>Collinsella</taxon>
    </lineage>
</organism>
<dbReference type="EMBL" id="AAVN02000004">
    <property type="protein sequence ID" value="EBA39701.1"/>
    <property type="molecule type" value="Genomic_DNA"/>
</dbReference>
<dbReference type="NCBIfam" id="TIGR01068">
    <property type="entry name" value="thioredoxin"/>
    <property type="match status" value="1"/>
</dbReference>
<dbReference type="Pfam" id="PF00085">
    <property type="entry name" value="Thioredoxin"/>
    <property type="match status" value="1"/>
</dbReference>
<dbReference type="PIRSF" id="PIRSF000077">
    <property type="entry name" value="Thioredoxin"/>
    <property type="match status" value="1"/>
</dbReference>
<feature type="domain" description="Thioredoxin" evidence="10">
    <location>
        <begin position="1"/>
        <end position="110"/>
    </location>
</feature>
<proteinExistence type="inferred from homology"/>
<reference evidence="11 12" key="2">
    <citation type="submission" date="2007-04" db="EMBL/GenBank/DDBJ databases">
        <authorList>
            <person name="Fulton L."/>
            <person name="Clifton S."/>
            <person name="Fulton B."/>
            <person name="Xu J."/>
            <person name="Minx P."/>
            <person name="Mardis E.R."/>
            <person name="Wilson R.K."/>
        </authorList>
    </citation>
    <scope>NUCLEOTIDE SEQUENCE [LARGE SCALE GENOMIC DNA]</scope>
    <source>
        <strain evidence="12">ATCC 25986 / DSM 3979 / JCM 10188 / KCTC 3647 / NCTC 11838 / VPI 1003</strain>
    </source>
</reference>
<dbReference type="CDD" id="cd02947">
    <property type="entry name" value="TRX_family"/>
    <property type="match status" value="1"/>
</dbReference>
<dbReference type="GO" id="GO:0005737">
    <property type="term" value="C:cytoplasm"/>
    <property type="evidence" value="ECO:0007669"/>
    <property type="project" value="TreeGrafter"/>
</dbReference>
<evidence type="ECO:0000256" key="5">
    <source>
        <dbReference type="ARBA" id="ARBA00023284"/>
    </source>
</evidence>
<dbReference type="InterPro" id="IPR005746">
    <property type="entry name" value="Thioredoxin"/>
</dbReference>
<feature type="site" description="Deprotonates C-terminal active site Cys" evidence="8">
    <location>
        <position position="29"/>
    </location>
</feature>
<feature type="active site" description="Nucleophile" evidence="8">
    <location>
        <position position="35"/>
    </location>
</feature>
<dbReference type="GO" id="GO:0015035">
    <property type="term" value="F:protein-disulfide reductase activity"/>
    <property type="evidence" value="ECO:0007669"/>
    <property type="project" value="UniProtKB-UniRule"/>
</dbReference>
<dbReference type="InterPro" id="IPR013766">
    <property type="entry name" value="Thioredoxin_domain"/>
</dbReference>
<feature type="disulfide bond" description="Redox-active" evidence="9">
    <location>
        <begin position="35"/>
        <end position="38"/>
    </location>
</feature>
<comment type="caution">
    <text evidence="11">The sequence shown here is derived from an EMBL/GenBank/DDBJ whole genome shotgun (WGS) entry which is preliminary data.</text>
</comment>
<evidence type="ECO:0000313" key="12">
    <source>
        <dbReference type="Proteomes" id="UP000002979"/>
    </source>
</evidence>
<dbReference type="PRINTS" id="PR00421">
    <property type="entry name" value="THIOREDOXIN"/>
</dbReference>
<dbReference type="InterPro" id="IPR036249">
    <property type="entry name" value="Thioredoxin-like_sf"/>
</dbReference>
<evidence type="ECO:0000256" key="9">
    <source>
        <dbReference type="PIRSR" id="PIRSR000077-4"/>
    </source>
</evidence>
<evidence type="ECO:0000256" key="4">
    <source>
        <dbReference type="ARBA" id="ARBA00023157"/>
    </source>
</evidence>
<evidence type="ECO:0000256" key="8">
    <source>
        <dbReference type="PIRSR" id="PIRSR000077-1"/>
    </source>
</evidence>
<protein>
    <recommendedName>
        <fullName evidence="6 7">Thioredoxin</fullName>
    </recommendedName>
</protein>
<keyword evidence="4 9" id="KW-1015">Disulfide bond</keyword>
<evidence type="ECO:0000256" key="2">
    <source>
        <dbReference type="ARBA" id="ARBA00022448"/>
    </source>
</evidence>
<evidence type="ECO:0000256" key="7">
    <source>
        <dbReference type="PIRNR" id="PIRNR000077"/>
    </source>
</evidence>
<accession>A4EA33</accession>
<reference evidence="11 12" key="1">
    <citation type="submission" date="2007-01" db="EMBL/GenBank/DDBJ databases">
        <title>Draft genome sequence of Collinsella aerofaciens (ATCC 25986).</title>
        <authorList>
            <person name="Sudarsanam P."/>
            <person name="Ley R."/>
            <person name="Guruge J."/>
            <person name="Turnbaugh P.J."/>
            <person name="Mahowald M."/>
            <person name="Liep D."/>
            <person name="Gordon J."/>
        </authorList>
    </citation>
    <scope>NUCLEOTIDE SEQUENCE [LARGE SCALE GENOMIC DNA]</scope>
    <source>
        <strain evidence="12">ATCC 25986 / DSM 3979 / JCM 10188 / KCTC 3647 / NCTC 11838 / VPI 1003</strain>
    </source>
</reference>
<dbReference type="FunFam" id="3.40.30.10:FF:000001">
    <property type="entry name" value="Thioredoxin"/>
    <property type="match status" value="1"/>
</dbReference>
<dbReference type="SUPFAM" id="SSF52833">
    <property type="entry name" value="Thioredoxin-like"/>
    <property type="match status" value="1"/>
</dbReference>
<dbReference type="PANTHER" id="PTHR45663:SF11">
    <property type="entry name" value="GEO12009P1"/>
    <property type="match status" value="1"/>
</dbReference>
<dbReference type="AlphaFoldDB" id="A4EA33"/>
<dbReference type="InterPro" id="IPR017937">
    <property type="entry name" value="Thioredoxin_CS"/>
</dbReference>
<feature type="site" description="Contributes to redox potential value" evidence="8">
    <location>
        <position position="37"/>
    </location>
</feature>
<evidence type="ECO:0000256" key="1">
    <source>
        <dbReference type="ARBA" id="ARBA00008987"/>
    </source>
</evidence>
<sequence>MEVTMADINQITPENFDSIVNDSLPVLVDFWAPWCGPCRSLSPIVDEVADELAGKLAVAKCNVDDNQDLAMKYGVMSIPTLVVFKNGEEIDRSVGALPKARLQALLEKYL</sequence>
<evidence type="ECO:0000256" key="6">
    <source>
        <dbReference type="NCBIfam" id="TIGR01068"/>
    </source>
</evidence>
<keyword evidence="2" id="KW-0813">Transport</keyword>
<dbReference type="Proteomes" id="UP000002979">
    <property type="component" value="Unassembled WGS sequence"/>
</dbReference>
<keyword evidence="5 9" id="KW-0676">Redox-active center</keyword>
<evidence type="ECO:0000313" key="11">
    <source>
        <dbReference type="EMBL" id="EBA39701.1"/>
    </source>
</evidence>
<dbReference type="Gene3D" id="3.40.30.10">
    <property type="entry name" value="Glutaredoxin"/>
    <property type="match status" value="1"/>
</dbReference>
<evidence type="ECO:0000259" key="10">
    <source>
        <dbReference type="PROSITE" id="PS51352"/>
    </source>
</evidence>
<dbReference type="PANTHER" id="PTHR45663">
    <property type="entry name" value="GEO12009P1"/>
    <property type="match status" value="1"/>
</dbReference>
<gene>
    <name evidence="11" type="primary">trxA</name>
    <name evidence="11" type="ORF">COLAER_01289</name>
</gene>
<feature type="site" description="Contributes to redox potential value" evidence="8">
    <location>
        <position position="36"/>
    </location>
</feature>